<evidence type="ECO:0000313" key="5">
    <source>
        <dbReference type="Proteomes" id="UP000006875"/>
    </source>
</evidence>
<accession>E3H976</accession>
<name>E3H976_ILYPC</name>
<dbReference type="AlphaFoldDB" id="E3H976"/>
<organism evidence="4 5">
    <name type="scientific">Ilyobacter polytropus (strain ATCC 51220 / DSM 2926 / LMG 16218 / CuHBu1)</name>
    <dbReference type="NCBI Taxonomy" id="572544"/>
    <lineage>
        <taxon>Bacteria</taxon>
        <taxon>Fusobacteriati</taxon>
        <taxon>Fusobacteriota</taxon>
        <taxon>Fusobacteriia</taxon>
        <taxon>Fusobacteriales</taxon>
        <taxon>Fusobacteriaceae</taxon>
        <taxon>Ilyobacter</taxon>
    </lineage>
</organism>
<keyword evidence="5" id="KW-1185">Reference proteome</keyword>
<dbReference type="GO" id="GO:0016787">
    <property type="term" value="F:hydrolase activity"/>
    <property type="evidence" value="ECO:0007669"/>
    <property type="project" value="UniProtKB-UniRule"/>
</dbReference>
<gene>
    <name evidence="4" type="ordered locus">Ilyop_0994</name>
</gene>
<feature type="domain" description="Metallo-beta-lactamase" evidence="3">
    <location>
        <begin position="7"/>
        <end position="191"/>
    </location>
</feature>
<dbReference type="InterPro" id="IPR050114">
    <property type="entry name" value="UPF0173_UPF0282_UlaG_hydrolase"/>
</dbReference>
<dbReference type="eggNOG" id="COG2220">
    <property type="taxonomic scope" value="Bacteria"/>
</dbReference>
<sequence length="225" mass="24622">MKLKFLGHSCFYLEEGSFKAIIDPFITGNPQSPISKEEVGELTHIFVTHGHGDHFGDAVPIAKATGATIITNHEIGAYLGKFDVQVHTMHIGGRIKMDFGTIKMTPALHGSGITTEEGMICGGNPGGFVIEVNNKKIYHAGDTGLTLDMKLLEEENIDIALIPIGGNFTMDVKDAVRAVEFIKPKIAIPMHYKTFPVINSDPYEFKEAVKTCDVVILNPGDEYNY</sequence>
<reference evidence="4 5" key="1">
    <citation type="journal article" date="2010" name="Stand. Genomic Sci.">
        <title>Complete genome sequence of Ilyobacter polytropus type strain (CuHbu1).</title>
        <authorList>
            <person name="Sikorski J."/>
            <person name="Chertkov O."/>
            <person name="Lapidus A."/>
            <person name="Nolan M."/>
            <person name="Lucas S."/>
            <person name="Del Rio T.G."/>
            <person name="Tice H."/>
            <person name="Cheng J.F."/>
            <person name="Tapia R."/>
            <person name="Han C."/>
            <person name="Goodwin L."/>
            <person name="Pitluck S."/>
            <person name="Liolios K."/>
            <person name="Ivanova N."/>
            <person name="Mavromatis K."/>
            <person name="Mikhailova N."/>
            <person name="Pati A."/>
            <person name="Chen A."/>
            <person name="Palaniappan K."/>
            <person name="Land M."/>
            <person name="Hauser L."/>
            <person name="Chang Y.J."/>
            <person name="Jeffries C.D."/>
            <person name="Brambilla E."/>
            <person name="Yasawong M."/>
            <person name="Rohde M."/>
            <person name="Pukall R."/>
            <person name="Spring S."/>
            <person name="Goker M."/>
            <person name="Woyke T."/>
            <person name="Bristow J."/>
            <person name="Eisen J.A."/>
            <person name="Markowitz V."/>
            <person name="Hugenholtz P."/>
            <person name="Kyrpides N.C."/>
            <person name="Klenk H.P."/>
        </authorList>
    </citation>
    <scope>NUCLEOTIDE SEQUENCE [LARGE SCALE GENOMIC DNA]</scope>
    <source>
        <strain evidence="5">ATCC 51220 / DSM 2926 / LMG 16218 / CuHBu1</strain>
    </source>
</reference>
<dbReference type="HAMAP" id="MF_00457">
    <property type="entry name" value="UPF0173"/>
    <property type="match status" value="1"/>
</dbReference>
<protein>
    <recommendedName>
        <fullName evidence="2">UPF0173 metal-dependent hydrolase Ilyop_0994</fullName>
    </recommendedName>
</protein>
<evidence type="ECO:0000256" key="2">
    <source>
        <dbReference type="HAMAP-Rule" id="MF_00457"/>
    </source>
</evidence>
<dbReference type="InterPro" id="IPR022877">
    <property type="entry name" value="UPF0173"/>
</dbReference>
<dbReference type="PANTHER" id="PTHR43546">
    <property type="entry name" value="UPF0173 METAL-DEPENDENT HYDROLASE MJ1163-RELATED"/>
    <property type="match status" value="1"/>
</dbReference>
<dbReference type="RefSeq" id="WP_013387443.1">
    <property type="nucleotide sequence ID" value="NC_014632.1"/>
</dbReference>
<dbReference type="SUPFAM" id="SSF56281">
    <property type="entry name" value="Metallo-hydrolase/oxidoreductase"/>
    <property type="match status" value="1"/>
</dbReference>
<evidence type="ECO:0000313" key="4">
    <source>
        <dbReference type="EMBL" id="ADO82775.1"/>
    </source>
</evidence>
<dbReference type="InterPro" id="IPR001279">
    <property type="entry name" value="Metallo-B-lactamas"/>
</dbReference>
<dbReference type="EMBL" id="CP002281">
    <property type="protein sequence ID" value="ADO82775.1"/>
    <property type="molecule type" value="Genomic_DNA"/>
</dbReference>
<dbReference type="Gene3D" id="3.60.15.10">
    <property type="entry name" value="Ribonuclease Z/Hydroxyacylglutathione hydrolase-like"/>
    <property type="match status" value="1"/>
</dbReference>
<evidence type="ECO:0000256" key="1">
    <source>
        <dbReference type="ARBA" id="ARBA00022801"/>
    </source>
</evidence>
<dbReference type="NCBIfam" id="NF001911">
    <property type="entry name" value="PRK00685.1"/>
    <property type="match status" value="1"/>
</dbReference>
<dbReference type="Pfam" id="PF13483">
    <property type="entry name" value="Lactamase_B_3"/>
    <property type="match status" value="1"/>
</dbReference>
<keyword evidence="1 2" id="KW-0378">Hydrolase</keyword>
<dbReference type="InterPro" id="IPR036866">
    <property type="entry name" value="RibonucZ/Hydroxyglut_hydro"/>
</dbReference>
<evidence type="ECO:0000259" key="3">
    <source>
        <dbReference type="SMART" id="SM00849"/>
    </source>
</evidence>
<dbReference type="Proteomes" id="UP000006875">
    <property type="component" value="Chromosome"/>
</dbReference>
<dbReference type="OrthoDB" id="36975at2"/>
<dbReference type="KEGG" id="ipo:Ilyop_0994"/>
<proteinExistence type="inferred from homology"/>
<dbReference type="PANTHER" id="PTHR43546:SF3">
    <property type="entry name" value="UPF0173 METAL-DEPENDENT HYDROLASE MJ1163"/>
    <property type="match status" value="1"/>
</dbReference>
<comment type="similarity">
    <text evidence="2">Belongs to the UPF0173 family.</text>
</comment>
<dbReference type="SMART" id="SM00849">
    <property type="entry name" value="Lactamase_B"/>
    <property type="match status" value="1"/>
</dbReference>
<dbReference type="HOGENOM" id="CLU_070010_4_0_0"/>